<dbReference type="PANTHER" id="PTHR30582:SF2">
    <property type="entry name" value="L,D-TRANSPEPTIDASE YCIB-RELATED"/>
    <property type="match status" value="1"/>
</dbReference>
<accession>A0A9D1TIG2</accession>
<dbReference type="PANTHER" id="PTHR30582">
    <property type="entry name" value="L,D-TRANSPEPTIDASE"/>
    <property type="match status" value="1"/>
</dbReference>
<evidence type="ECO:0000259" key="10">
    <source>
        <dbReference type="PROSITE" id="PS51272"/>
    </source>
</evidence>
<reference evidence="12" key="1">
    <citation type="journal article" date="2021" name="PeerJ">
        <title>Extensive microbial diversity within the chicken gut microbiome revealed by metagenomics and culture.</title>
        <authorList>
            <person name="Gilroy R."/>
            <person name="Ravi A."/>
            <person name="Getino M."/>
            <person name="Pursley I."/>
            <person name="Horton D.L."/>
            <person name="Alikhan N.F."/>
            <person name="Baker D."/>
            <person name="Gharbi K."/>
            <person name="Hall N."/>
            <person name="Watson M."/>
            <person name="Adriaenssens E.M."/>
            <person name="Foster-Nyarko E."/>
            <person name="Jarju S."/>
            <person name="Secka A."/>
            <person name="Antonio M."/>
            <person name="Oren A."/>
            <person name="Chaudhuri R.R."/>
            <person name="La Ragione R."/>
            <person name="Hildebrand F."/>
            <person name="Pallen M.J."/>
        </authorList>
    </citation>
    <scope>NUCLEOTIDE SEQUENCE</scope>
    <source>
        <strain evidence="12">CHK193-4272</strain>
    </source>
</reference>
<keyword evidence="5 7" id="KW-0573">Peptidoglycan synthesis</keyword>
<keyword evidence="3" id="KW-0677">Repeat</keyword>
<evidence type="ECO:0000256" key="7">
    <source>
        <dbReference type="PROSITE-ProRule" id="PRU01373"/>
    </source>
</evidence>
<evidence type="ECO:0000256" key="1">
    <source>
        <dbReference type="ARBA" id="ARBA00004752"/>
    </source>
</evidence>
<keyword evidence="2" id="KW-0808">Transferase</keyword>
<feature type="chain" id="PRO_5039259222" evidence="9">
    <location>
        <begin position="23"/>
        <end position="733"/>
    </location>
</feature>
<evidence type="ECO:0000256" key="9">
    <source>
        <dbReference type="SAM" id="SignalP"/>
    </source>
</evidence>
<evidence type="ECO:0000256" key="2">
    <source>
        <dbReference type="ARBA" id="ARBA00022679"/>
    </source>
</evidence>
<feature type="domain" description="SLH" evidence="10">
    <location>
        <begin position="23"/>
        <end position="85"/>
    </location>
</feature>
<reference evidence="12" key="2">
    <citation type="submission" date="2021-04" db="EMBL/GenBank/DDBJ databases">
        <authorList>
            <person name="Gilroy R."/>
        </authorList>
    </citation>
    <scope>NUCLEOTIDE SEQUENCE</scope>
    <source>
        <strain evidence="12">CHK193-4272</strain>
    </source>
</reference>
<comment type="caution">
    <text evidence="12">The sequence shown here is derived from an EMBL/GenBank/DDBJ whole genome shotgun (WGS) entry which is preliminary data.</text>
</comment>
<dbReference type="PROSITE" id="PS51272">
    <property type="entry name" value="SLH"/>
    <property type="match status" value="2"/>
</dbReference>
<evidence type="ECO:0000313" key="13">
    <source>
        <dbReference type="Proteomes" id="UP000886808"/>
    </source>
</evidence>
<evidence type="ECO:0000256" key="3">
    <source>
        <dbReference type="ARBA" id="ARBA00022737"/>
    </source>
</evidence>
<feature type="domain" description="SLH" evidence="10">
    <location>
        <begin position="143"/>
        <end position="206"/>
    </location>
</feature>
<organism evidence="12 13">
    <name type="scientific">Candidatus Butyricicoccus avistercoris</name>
    <dbReference type="NCBI Taxonomy" id="2838518"/>
    <lineage>
        <taxon>Bacteria</taxon>
        <taxon>Bacillati</taxon>
        <taxon>Bacillota</taxon>
        <taxon>Clostridia</taxon>
        <taxon>Eubacteriales</taxon>
        <taxon>Butyricicoccaceae</taxon>
        <taxon>Butyricicoccus</taxon>
    </lineage>
</organism>
<feature type="region of interest" description="Disordered" evidence="8">
    <location>
        <begin position="209"/>
        <end position="266"/>
    </location>
</feature>
<dbReference type="GO" id="GO:0071555">
    <property type="term" value="P:cell wall organization"/>
    <property type="evidence" value="ECO:0007669"/>
    <property type="project" value="UniProtKB-UniRule"/>
</dbReference>
<dbReference type="CDD" id="cd16913">
    <property type="entry name" value="YkuD_like"/>
    <property type="match status" value="1"/>
</dbReference>
<dbReference type="InterPro" id="IPR001119">
    <property type="entry name" value="SLH_dom"/>
</dbReference>
<dbReference type="InterPro" id="IPR050979">
    <property type="entry name" value="LD-transpeptidase"/>
</dbReference>
<feature type="compositionally biased region" description="Low complexity" evidence="8">
    <location>
        <begin position="256"/>
        <end position="266"/>
    </location>
</feature>
<feature type="compositionally biased region" description="Acidic residues" evidence="8">
    <location>
        <begin position="243"/>
        <end position="255"/>
    </location>
</feature>
<dbReference type="InterPro" id="IPR005490">
    <property type="entry name" value="LD_TPept_cat_dom"/>
</dbReference>
<dbReference type="SUPFAM" id="SSF141523">
    <property type="entry name" value="L,D-transpeptidase catalytic domain-like"/>
    <property type="match status" value="1"/>
</dbReference>
<dbReference type="Pfam" id="PF00395">
    <property type="entry name" value="SLH"/>
    <property type="match status" value="2"/>
</dbReference>
<name>A0A9D1TIG2_9FIRM</name>
<dbReference type="Proteomes" id="UP000886808">
    <property type="component" value="Unassembled WGS sequence"/>
</dbReference>
<evidence type="ECO:0000256" key="5">
    <source>
        <dbReference type="ARBA" id="ARBA00022984"/>
    </source>
</evidence>
<dbReference type="InterPro" id="IPR038063">
    <property type="entry name" value="Transpep_catalytic_dom"/>
</dbReference>
<keyword evidence="4 7" id="KW-0133">Cell shape</keyword>
<dbReference type="GO" id="GO:0018104">
    <property type="term" value="P:peptidoglycan-protein cross-linking"/>
    <property type="evidence" value="ECO:0007669"/>
    <property type="project" value="TreeGrafter"/>
</dbReference>
<evidence type="ECO:0000259" key="11">
    <source>
        <dbReference type="PROSITE" id="PS52029"/>
    </source>
</evidence>
<feature type="active site" description="Nucleophile" evidence="7">
    <location>
        <position position="709"/>
    </location>
</feature>
<dbReference type="GO" id="GO:0016740">
    <property type="term" value="F:transferase activity"/>
    <property type="evidence" value="ECO:0007669"/>
    <property type="project" value="UniProtKB-KW"/>
</dbReference>
<feature type="domain" description="L,D-TPase catalytic" evidence="11">
    <location>
        <begin position="611"/>
        <end position="733"/>
    </location>
</feature>
<sequence>MIKKRFIAALCAVSMFTGSAYAANIADFPDATGHWAYDALSNAVADGYLNGSDGKLNPNSSLTAAQMAVILNRVLHTSDTSRVYPNISQAEWYSNDANMAVSAGFLPVDGSLNINNSVTRGEVFKALVNAFGLAEADPSIESVKKFNDWDKMTLDQRRAAAVLIDKGILNGSDNGGLNPNNSISRAEFMTLLYRILDSGLVKIHASWNEEQTEETTDTPETSQQEQTTDTTETSQEGETTDVNTDENQDTQEETTEQPTIQEPEQPAQQIAPVLMFADGDISALSKDNTYNTVVLSGKVPEIPQSYWDKIEMARLVINTTGSDVMLDNNTSLKADTIVIGSGNGAVTLDGQITKKVEITGSGRTINLNGVKLDNLAISGINNTVVIDSASSIGNMTVQVCATNNIITVDGSVTNANVNANYTKVNGNGKITNTVLKGSHCEIAEISESFDDSGVDNGLEGVQISLNTPKVPAGGQLVATVTLTGVDKPKTVSAQWYYEGSADAAFANSAMQLTEGKTSTYRKTITFEKYMKLWHNVKFVITYKNTVTEQIETLAITGDVEIENYPASHYLPDASEVLAKVHPYYYSSNTDYTQDEKTVFVNAKGYSSKTQYLIWVSRSAQMVNVFEGSQWNWKLIHEFQCATGKSSSPTPIGVTEVTYKQTGWFTSSYTCRPVVRFYPGTGYAFHSRLYYPGTNKLKDPSIGFPVSAGCVRMLDEGIYWLYNNIPSGTTVVIY</sequence>
<dbReference type="GO" id="GO:0005576">
    <property type="term" value="C:extracellular region"/>
    <property type="evidence" value="ECO:0007669"/>
    <property type="project" value="TreeGrafter"/>
</dbReference>
<evidence type="ECO:0000256" key="4">
    <source>
        <dbReference type="ARBA" id="ARBA00022960"/>
    </source>
</evidence>
<feature type="compositionally biased region" description="Low complexity" evidence="8">
    <location>
        <begin position="218"/>
        <end position="237"/>
    </location>
</feature>
<comment type="pathway">
    <text evidence="1 7">Cell wall biogenesis; peptidoglycan biosynthesis.</text>
</comment>
<proteinExistence type="predicted"/>
<evidence type="ECO:0000256" key="8">
    <source>
        <dbReference type="SAM" id="MobiDB-lite"/>
    </source>
</evidence>
<gene>
    <name evidence="12" type="ORF">H9746_05755</name>
</gene>
<keyword evidence="9" id="KW-0732">Signal</keyword>
<dbReference type="PROSITE" id="PS52029">
    <property type="entry name" value="LD_TPASE"/>
    <property type="match status" value="1"/>
</dbReference>
<keyword evidence="6 7" id="KW-0961">Cell wall biogenesis/degradation</keyword>
<evidence type="ECO:0000313" key="12">
    <source>
        <dbReference type="EMBL" id="HIV62326.1"/>
    </source>
</evidence>
<dbReference type="EMBL" id="DXIE01000033">
    <property type="protein sequence ID" value="HIV62326.1"/>
    <property type="molecule type" value="Genomic_DNA"/>
</dbReference>
<dbReference type="AlphaFoldDB" id="A0A9D1TIG2"/>
<protein>
    <submittedName>
        <fullName evidence="12">S-layer homology domain-containing protein</fullName>
    </submittedName>
</protein>
<feature type="signal peptide" evidence="9">
    <location>
        <begin position="1"/>
        <end position="22"/>
    </location>
</feature>
<dbReference type="Gene3D" id="2.40.440.10">
    <property type="entry name" value="L,D-transpeptidase catalytic domain-like"/>
    <property type="match status" value="1"/>
</dbReference>
<dbReference type="GO" id="GO:0071972">
    <property type="term" value="F:peptidoglycan L,D-transpeptidase activity"/>
    <property type="evidence" value="ECO:0007669"/>
    <property type="project" value="TreeGrafter"/>
</dbReference>
<feature type="active site" description="Proton donor/acceptor" evidence="7">
    <location>
        <position position="685"/>
    </location>
</feature>
<dbReference type="Pfam" id="PF03734">
    <property type="entry name" value="YkuD"/>
    <property type="match status" value="1"/>
</dbReference>
<evidence type="ECO:0000256" key="6">
    <source>
        <dbReference type="ARBA" id="ARBA00023316"/>
    </source>
</evidence>
<dbReference type="GO" id="GO:0008360">
    <property type="term" value="P:regulation of cell shape"/>
    <property type="evidence" value="ECO:0007669"/>
    <property type="project" value="UniProtKB-UniRule"/>
</dbReference>